<feature type="transmembrane region" description="Helical" evidence="5">
    <location>
        <begin position="6"/>
        <end position="28"/>
    </location>
</feature>
<reference evidence="7" key="1">
    <citation type="submission" date="2016-10" db="EMBL/GenBank/DDBJ databases">
        <authorList>
            <person name="Varghese N."/>
            <person name="Submissions S."/>
        </authorList>
    </citation>
    <scope>NUCLEOTIDE SEQUENCE [LARGE SCALE GENOMIC DNA]</scope>
    <source>
        <strain evidence="7">CGMCC 1.10218</strain>
    </source>
</reference>
<evidence type="ECO:0000256" key="3">
    <source>
        <dbReference type="ARBA" id="ARBA00022989"/>
    </source>
</evidence>
<dbReference type="Pfam" id="PF04191">
    <property type="entry name" value="PEMT"/>
    <property type="match status" value="1"/>
</dbReference>
<evidence type="ECO:0000313" key="6">
    <source>
        <dbReference type="EMBL" id="SEJ85283.1"/>
    </source>
</evidence>
<evidence type="ECO:0000256" key="4">
    <source>
        <dbReference type="ARBA" id="ARBA00023136"/>
    </source>
</evidence>
<dbReference type="RefSeq" id="WP_092265611.1">
    <property type="nucleotide sequence ID" value="NZ_FNZA01000023.1"/>
</dbReference>
<keyword evidence="6" id="KW-0489">Methyltransferase</keyword>
<evidence type="ECO:0000256" key="2">
    <source>
        <dbReference type="ARBA" id="ARBA00022692"/>
    </source>
</evidence>
<dbReference type="Gene3D" id="1.20.120.1630">
    <property type="match status" value="1"/>
</dbReference>
<dbReference type="GO" id="GO:0008168">
    <property type="term" value="F:methyltransferase activity"/>
    <property type="evidence" value="ECO:0007669"/>
    <property type="project" value="UniProtKB-KW"/>
</dbReference>
<dbReference type="InterPro" id="IPR007318">
    <property type="entry name" value="Phopholipid_MeTrfase"/>
</dbReference>
<evidence type="ECO:0000256" key="5">
    <source>
        <dbReference type="SAM" id="Phobius"/>
    </source>
</evidence>
<dbReference type="Proteomes" id="UP000199223">
    <property type="component" value="Unassembled WGS sequence"/>
</dbReference>
<comment type="subcellular location">
    <subcellularLocation>
        <location evidence="1">Endomembrane system</location>
        <topology evidence="1">Multi-pass membrane protein</topology>
    </subcellularLocation>
</comment>
<sequence>MESKIVYPVLFVFTLLYLLLAFVWRSVLVWRRTGANPYVLPQDDSPQGYVGVAMRLLMAAVLLTTGGLAAVPQAAELVGTLPWLVSPALQGGGWLLMAGALGLTLVAQAQMGASWRIGLDARARTALVQSGVFARSRNPIFLAMRLMLLGLFLAAPQAVTLTLLVVGEVLMQVQVRLEEAYLHGVHGETYEAYRARVPRWL</sequence>
<accession>A0A1H7C5X8</accession>
<organism evidence="6 7">
    <name type="scientific">Deinococcus reticulitermitis</name>
    <dbReference type="NCBI Taxonomy" id="856736"/>
    <lineage>
        <taxon>Bacteria</taxon>
        <taxon>Thermotogati</taxon>
        <taxon>Deinococcota</taxon>
        <taxon>Deinococci</taxon>
        <taxon>Deinococcales</taxon>
        <taxon>Deinococcaceae</taxon>
        <taxon>Deinococcus</taxon>
    </lineage>
</organism>
<dbReference type="EMBL" id="FNZA01000023">
    <property type="protein sequence ID" value="SEJ85283.1"/>
    <property type="molecule type" value="Genomic_DNA"/>
</dbReference>
<feature type="transmembrane region" description="Helical" evidence="5">
    <location>
        <begin position="146"/>
        <end position="167"/>
    </location>
</feature>
<evidence type="ECO:0000313" key="7">
    <source>
        <dbReference type="Proteomes" id="UP000199223"/>
    </source>
</evidence>
<gene>
    <name evidence="6" type="ORF">SAMN04488058_12339</name>
</gene>
<keyword evidence="6" id="KW-0808">Transferase</keyword>
<evidence type="ECO:0000256" key="1">
    <source>
        <dbReference type="ARBA" id="ARBA00004127"/>
    </source>
</evidence>
<protein>
    <submittedName>
        <fullName evidence="6">Phospholipid methyltransferase</fullName>
    </submittedName>
</protein>
<keyword evidence="7" id="KW-1185">Reference proteome</keyword>
<dbReference type="GO" id="GO:0032259">
    <property type="term" value="P:methylation"/>
    <property type="evidence" value="ECO:0007669"/>
    <property type="project" value="UniProtKB-KW"/>
</dbReference>
<feature type="transmembrane region" description="Helical" evidence="5">
    <location>
        <begin position="91"/>
        <end position="109"/>
    </location>
</feature>
<keyword evidence="2 5" id="KW-0812">Transmembrane</keyword>
<keyword evidence="4 5" id="KW-0472">Membrane</keyword>
<keyword evidence="3 5" id="KW-1133">Transmembrane helix</keyword>
<name>A0A1H7C5X8_9DEIO</name>
<dbReference type="AlphaFoldDB" id="A0A1H7C5X8"/>
<dbReference type="GO" id="GO:0012505">
    <property type="term" value="C:endomembrane system"/>
    <property type="evidence" value="ECO:0007669"/>
    <property type="project" value="UniProtKB-SubCell"/>
</dbReference>
<feature type="transmembrane region" description="Helical" evidence="5">
    <location>
        <begin position="49"/>
        <end position="71"/>
    </location>
</feature>
<dbReference type="OrthoDB" id="9782395at2"/>
<dbReference type="STRING" id="856736.SAMN04488058_12339"/>
<proteinExistence type="predicted"/>